<reference evidence="2" key="1">
    <citation type="journal article" date="2023" name="Front. Plant Sci.">
        <title>Chromosomal-level genome assembly of Melastoma candidum provides insights into trichome evolution.</title>
        <authorList>
            <person name="Zhong Y."/>
            <person name="Wu W."/>
            <person name="Sun C."/>
            <person name="Zou P."/>
            <person name="Liu Y."/>
            <person name="Dai S."/>
            <person name="Zhou R."/>
        </authorList>
    </citation>
    <scope>NUCLEOTIDE SEQUENCE [LARGE SCALE GENOMIC DNA]</scope>
</reference>
<dbReference type="Proteomes" id="UP001057402">
    <property type="component" value="Chromosome 2"/>
</dbReference>
<organism evidence="1 2">
    <name type="scientific">Melastoma candidum</name>
    <dbReference type="NCBI Taxonomy" id="119954"/>
    <lineage>
        <taxon>Eukaryota</taxon>
        <taxon>Viridiplantae</taxon>
        <taxon>Streptophyta</taxon>
        <taxon>Embryophyta</taxon>
        <taxon>Tracheophyta</taxon>
        <taxon>Spermatophyta</taxon>
        <taxon>Magnoliopsida</taxon>
        <taxon>eudicotyledons</taxon>
        <taxon>Gunneridae</taxon>
        <taxon>Pentapetalae</taxon>
        <taxon>rosids</taxon>
        <taxon>malvids</taxon>
        <taxon>Myrtales</taxon>
        <taxon>Melastomataceae</taxon>
        <taxon>Melastomatoideae</taxon>
        <taxon>Melastomateae</taxon>
        <taxon>Melastoma</taxon>
    </lineage>
</organism>
<keyword evidence="2" id="KW-1185">Reference proteome</keyword>
<sequence>MEWKVSSALLFLSLQFLFLFIFAVNTSSAAPEGQTTTSNLFREYIGAEGKGIKFDDVPINPNVEFHFILSFAIDYTNSTEPHPTDGIFTAYWDTQNLSTSAVSAIKARYPNVRVALSLGGDSFMDQNVTFAPKSNDSWVENAVTSLTKIIQEYKLEGIDIDYEHFGTDPNTFAECIGQLLHRLKQNNTISFASIAPYDDDGVPPYYLALWQKYGDLIDYVNFQFYAYSNETTVPQFIKYFYKQSTNYKGGKVLASMGTDVESNGLSPKHGFFKACKQLKKSGNLHGIFMWSADDSKKAGFPYEKEAQILLATK</sequence>
<gene>
    <name evidence="1" type="ORF">MLD38_003537</name>
</gene>
<evidence type="ECO:0000313" key="1">
    <source>
        <dbReference type="EMBL" id="KAI4385521.1"/>
    </source>
</evidence>
<dbReference type="EMBL" id="CM042881">
    <property type="protein sequence ID" value="KAI4385521.1"/>
    <property type="molecule type" value="Genomic_DNA"/>
</dbReference>
<comment type="caution">
    <text evidence="1">The sequence shown here is derived from an EMBL/GenBank/DDBJ whole genome shotgun (WGS) entry which is preliminary data.</text>
</comment>
<evidence type="ECO:0000313" key="2">
    <source>
        <dbReference type="Proteomes" id="UP001057402"/>
    </source>
</evidence>
<name>A0ACB9S626_9MYRT</name>
<protein>
    <submittedName>
        <fullName evidence="1">Uncharacterized protein</fullName>
    </submittedName>
</protein>
<accession>A0ACB9S626</accession>
<proteinExistence type="predicted"/>